<dbReference type="Pfam" id="PF00926">
    <property type="entry name" value="DHBP_synthase"/>
    <property type="match status" value="1"/>
</dbReference>
<keyword evidence="6 12" id="KW-0479">Metal-binding</keyword>
<comment type="catalytic activity">
    <reaction evidence="12">
        <text>D-ribulose 5-phosphate = (2S)-2-hydroxy-3-oxobutyl phosphate + formate + H(+)</text>
        <dbReference type="Rhea" id="RHEA:18457"/>
        <dbReference type="ChEBI" id="CHEBI:15378"/>
        <dbReference type="ChEBI" id="CHEBI:15740"/>
        <dbReference type="ChEBI" id="CHEBI:58121"/>
        <dbReference type="ChEBI" id="CHEBI:58830"/>
        <dbReference type="EC" id="4.1.99.12"/>
    </reaction>
</comment>
<evidence type="ECO:0000256" key="5">
    <source>
        <dbReference type="ARBA" id="ARBA00022619"/>
    </source>
</evidence>
<dbReference type="InterPro" id="IPR017945">
    <property type="entry name" value="DHBP_synth_RibB-like_a/b_dom"/>
</dbReference>
<keyword evidence="7 12" id="KW-0460">Magnesium</keyword>
<comment type="similarity">
    <text evidence="11 12">Belongs to the DHBP synthase family.</text>
</comment>
<evidence type="ECO:0000256" key="2">
    <source>
        <dbReference type="ARBA" id="ARBA00011738"/>
    </source>
</evidence>
<proteinExistence type="inferred from homology"/>
<evidence type="ECO:0000313" key="14">
    <source>
        <dbReference type="Proteomes" id="UP001214415"/>
    </source>
</evidence>
<dbReference type="PANTHER" id="PTHR21327:SF18">
    <property type="entry name" value="3,4-DIHYDROXY-2-BUTANONE 4-PHOSPHATE SYNTHASE"/>
    <property type="match status" value="1"/>
</dbReference>
<keyword evidence="8" id="KW-0318">Glutathionylation</keyword>
<dbReference type="GO" id="GO:0005758">
    <property type="term" value="C:mitochondrial intermembrane space"/>
    <property type="evidence" value="ECO:0007669"/>
    <property type="project" value="TreeGrafter"/>
</dbReference>
<keyword evidence="10 12" id="KW-0456">Lyase</keyword>
<dbReference type="FunFam" id="3.90.870.10:FF:000002">
    <property type="entry name" value="3,4-dihydroxy-2-butanone 4-phosphate synthase"/>
    <property type="match status" value="1"/>
</dbReference>
<dbReference type="InterPro" id="IPR000422">
    <property type="entry name" value="DHBP_synthase_RibB"/>
</dbReference>
<dbReference type="GO" id="GO:0009231">
    <property type="term" value="P:riboflavin biosynthetic process"/>
    <property type="evidence" value="ECO:0007669"/>
    <property type="project" value="UniProtKB-KW"/>
</dbReference>
<evidence type="ECO:0000256" key="11">
    <source>
        <dbReference type="ARBA" id="ARBA00060730"/>
    </source>
</evidence>
<comment type="pathway">
    <text evidence="1 12">Cofactor biosynthesis; riboflavin biosynthesis; 2-hydroxy-3-oxobutyl phosphate from D-ribulose 5-phosphate: step 1/1.</text>
</comment>
<accession>A0AAF0EHT4</accession>
<gene>
    <name evidence="13" type="primary">RIB3</name>
    <name evidence="13" type="ORF">MEQU1_003681</name>
</gene>
<comment type="subunit">
    <text evidence="2 12">Homodimer.</text>
</comment>
<dbReference type="Proteomes" id="UP001214415">
    <property type="component" value="Chromosome 8"/>
</dbReference>
<evidence type="ECO:0000256" key="6">
    <source>
        <dbReference type="ARBA" id="ARBA00022723"/>
    </source>
</evidence>
<evidence type="ECO:0000256" key="7">
    <source>
        <dbReference type="ARBA" id="ARBA00022842"/>
    </source>
</evidence>
<evidence type="ECO:0000256" key="8">
    <source>
        <dbReference type="ARBA" id="ARBA00023206"/>
    </source>
</evidence>
<dbReference type="SUPFAM" id="SSF55821">
    <property type="entry name" value="YrdC/RibB"/>
    <property type="match status" value="1"/>
</dbReference>
<keyword evidence="14" id="KW-1185">Reference proteome</keyword>
<dbReference type="PANTHER" id="PTHR21327">
    <property type="entry name" value="GTP CYCLOHYDROLASE II-RELATED"/>
    <property type="match status" value="1"/>
</dbReference>
<reference evidence="13" key="1">
    <citation type="submission" date="2023-03" db="EMBL/GenBank/DDBJ databases">
        <title>Mating type loci evolution in Malassezia.</title>
        <authorList>
            <person name="Coelho M.A."/>
        </authorList>
    </citation>
    <scope>NUCLEOTIDE SEQUENCE</scope>
    <source>
        <strain evidence="13">CBS 12830</strain>
    </source>
</reference>
<dbReference type="GO" id="GO:0008686">
    <property type="term" value="F:3,4-dihydroxy-2-butanone-4-phosphate synthase activity"/>
    <property type="evidence" value="ECO:0007669"/>
    <property type="project" value="UniProtKB-EC"/>
</dbReference>
<dbReference type="GO" id="GO:0005829">
    <property type="term" value="C:cytosol"/>
    <property type="evidence" value="ECO:0007669"/>
    <property type="project" value="TreeGrafter"/>
</dbReference>
<dbReference type="Gene3D" id="3.90.870.10">
    <property type="entry name" value="DHBP synthase"/>
    <property type="match status" value="1"/>
</dbReference>
<name>A0AAF0EHT4_9BASI</name>
<sequence length="205" mass="22169">MFDSVDDVVADFRRGKFAIVLDDEDRENEGDLLIAASTVTTEQMAFLIRHSSGFVCISLTPERLEELQLPMMVPQNEEKHKTAYTITTDYRHGTTTGISAHDRALTARMLADPSLGATAADFSRPGHMNPLRYTPGGVLARPGHTEATIDLCKLAGLPPAGLLCELVDADDANGGIAARDACLKFAKTHGLRVTTIQALRAHLAQ</sequence>
<comment type="function">
    <text evidence="12">Catalyzes the conversion of D-ribulose 5-phosphate to formate and 3,4-dihydroxy-2-butanone 4-phosphate.</text>
</comment>
<dbReference type="EC" id="4.1.99.12" evidence="3 12"/>
<evidence type="ECO:0000256" key="9">
    <source>
        <dbReference type="ARBA" id="ARBA00023211"/>
    </source>
</evidence>
<evidence type="ECO:0000256" key="4">
    <source>
        <dbReference type="ARBA" id="ARBA00018836"/>
    </source>
</evidence>
<dbReference type="AlphaFoldDB" id="A0AAF0EHT4"/>
<dbReference type="NCBIfam" id="TIGR00506">
    <property type="entry name" value="ribB"/>
    <property type="match status" value="1"/>
</dbReference>
<evidence type="ECO:0000256" key="3">
    <source>
        <dbReference type="ARBA" id="ARBA00012153"/>
    </source>
</evidence>
<dbReference type="GO" id="GO:0046872">
    <property type="term" value="F:metal ion binding"/>
    <property type="evidence" value="ECO:0007669"/>
    <property type="project" value="UniProtKB-KW"/>
</dbReference>
<organism evidence="13 14">
    <name type="scientific">Malassezia equina</name>
    <dbReference type="NCBI Taxonomy" id="1381935"/>
    <lineage>
        <taxon>Eukaryota</taxon>
        <taxon>Fungi</taxon>
        <taxon>Dikarya</taxon>
        <taxon>Basidiomycota</taxon>
        <taxon>Ustilaginomycotina</taxon>
        <taxon>Malasseziomycetes</taxon>
        <taxon>Malasseziales</taxon>
        <taxon>Malasseziaceae</taxon>
        <taxon>Malassezia</taxon>
    </lineage>
</organism>
<evidence type="ECO:0000313" key="13">
    <source>
        <dbReference type="EMBL" id="WFD24974.1"/>
    </source>
</evidence>
<comment type="cofactor">
    <cofactor evidence="12">
        <name>Mg(2+)</name>
        <dbReference type="ChEBI" id="CHEBI:18420"/>
    </cofactor>
    <cofactor evidence="12">
        <name>Mn(2+)</name>
        <dbReference type="ChEBI" id="CHEBI:29035"/>
    </cofactor>
    <text evidence="12">Binds 2 divalent metal cations per subunit. Magnesium or manganese.</text>
</comment>
<evidence type="ECO:0000256" key="10">
    <source>
        <dbReference type="ARBA" id="ARBA00023239"/>
    </source>
</evidence>
<keyword evidence="9 12" id="KW-0464">Manganese</keyword>
<protein>
    <recommendedName>
        <fullName evidence="4 12">3,4-dihydroxy-2-butanone 4-phosphate synthase</fullName>
        <shortName evidence="12">DHBP synthase</shortName>
        <ecNumber evidence="3 12">4.1.99.12</ecNumber>
    </recommendedName>
</protein>
<dbReference type="EMBL" id="CP119907">
    <property type="protein sequence ID" value="WFD24974.1"/>
    <property type="molecule type" value="Genomic_DNA"/>
</dbReference>
<evidence type="ECO:0000256" key="1">
    <source>
        <dbReference type="ARBA" id="ARBA00004904"/>
    </source>
</evidence>
<keyword evidence="5 12" id="KW-0686">Riboflavin biosynthesis</keyword>
<evidence type="ECO:0000256" key="12">
    <source>
        <dbReference type="RuleBase" id="RU003843"/>
    </source>
</evidence>